<dbReference type="Proteomes" id="UP000735302">
    <property type="component" value="Unassembled WGS sequence"/>
</dbReference>
<name>A0AAV3ZGG0_9GAST</name>
<keyword evidence="2" id="KW-1185">Reference proteome</keyword>
<sequence>MPAHIHFGPVKDKIPLNWTSLKIQDLRSTDVSRKYAHLKIKHRYKRHVCRINRLKMLLMDANDHVIDLFALGKVADDLDICENGDTILCVEFEIEECPGQCERPYQIIADDTRSQQSLIWVNF</sequence>
<evidence type="ECO:0000313" key="1">
    <source>
        <dbReference type="EMBL" id="GFN94995.1"/>
    </source>
</evidence>
<gene>
    <name evidence="1" type="ORF">PoB_002150100</name>
</gene>
<reference evidence="1 2" key="1">
    <citation type="journal article" date="2021" name="Elife">
        <title>Chloroplast acquisition without the gene transfer in kleptoplastic sea slugs, Plakobranchus ocellatus.</title>
        <authorList>
            <person name="Maeda T."/>
            <person name="Takahashi S."/>
            <person name="Yoshida T."/>
            <person name="Shimamura S."/>
            <person name="Takaki Y."/>
            <person name="Nagai Y."/>
            <person name="Toyoda A."/>
            <person name="Suzuki Y."/>
            <person name="Arimoto A."/>
            <person name="Ishii H."/>
            <person name="Satoh N."/>
            <person name="Nishiyama T."/>
            <person name="Hasebe M."/>
            <person name="Maruyama T."/>
            <person name="Minagawa J."/>
            <person name="Obokata J."/>
            <person name="Shigenobu S."/>
        </authorList>
    </citation>
    <scope>NUCLEOTIDE SEQUENCE [LARGE SCALE GENOMIC DNA]</scope>
</reference>
<proteinExistence type="predicted"/>
<dbReference type="EMBL" id="BLXT01002484">
    <property type="protein sequence ID" value="GFN94995.1"/>
    <property type="molecule type" value="Genomic_DNA"/>
</dbReference>
<comment type="caution">
    <text evidence="1">The sequence shown here is derived from an EMBL/GenBank/DDBJ whole genome shotgun (WGS) entry which is preliminary data.</text>
</comment>
<organism evidence="1 2">
    <name type="scientific">Plakobranchus ocellatus</name>
    <dbReference type="NCBI Taxonomy" id="259542"/>
    <lineage>
        <taxon>Eukaryota</taxon>
        <taxon>Metazoa</taxon>
        <taxon>Spiralia</taxon>
        <taxon>Lophotrochozoa</taxon>
        <taxon>Mollusca</taxon>
        <taxon>Gastropoda</taxon>
        <taxon>Heterobranchia</taxon>
        <taxon>Euthyneura</taxon>
        <taxon>Panpulmonata</taxon>
        <taxon>Sacoglossa</taxon>
        <taxon>Placobranchoidea</taxon>
        <taxon>Plakobranchidae</taxon>
        <taxon>Plakobranchus</taxon>
    </lineage>
</organism>
<evidence type="ECO:0000313" key="2">
    <source>
        <dbReference type="Proteomes" id="UP000735302"/>
    </source>
</evidence>
<protein>
    <submittedName>
        <fullName evidence="1">Uncharacterized protein</fullName>
    </submittedName>
</protein>
<accession>A0AAV3ZGG0</accession>
<dbReference type="AlphaFoldDB" id="A0AAV3ZGG0"/>